<dbReference type="InterPro" id="IPR050266">
    <property type="entry name" value="AB_hydrolase_sf"/>
</dbReference>
<dbReference type="AlphaFoldDB" id="A0A1E4R900"/>
<keyword evidence="1" id="KW-1133">Transmembrane helix</keyword>
<evidence type="ECO:0000259" key="2">
    <source>
        <dbReference type="Pfam" id="PF12697"/>
    </source>
</evidence>
<dbReference type="SUPFAM" id="SSF53474">
    <property type="entry name" value="alpha/beta-Hydrolases"/>
    <property type="match status" value="1"/>
</dbReference>
<gene>
    <name evidence="3" type="ORF">BG258_13840</name>
</gene>
<comment type="caution">
    <text evidence="3">The sequence shown here is derived from an EMBL/GenBank/DDBJ whole genome shotgun (WGS) entry which is preliminary data.</text>
</comment>
<keyword evidence="1" id="KW-0812">Transmembrane</keyword>
<dbReference type="InterPro" id="IPR000073">
    <property type="entry name" value="AB_hydrolase_1"/>
</dbReference>
<accession>A0A1E4R900</accession>
<evidence type="ECO:0000313" key="4">
    <source>
        <dbReference type="Proteomes" id="UP000094784"/>
    </source>
</evidence>
<name>A0A1E4R900_9BACI</name>
<proteinExistence type="predicted"/>
<evidence type="ECO:0000313" key="3">
    <source>
        <dbReference type="EMBL" id="ODV56899.1"/>
    </source>
</evidence>
<dbReference type="PANTHER" id="PTHR43798">
    <property type="entry name" value="MONOACYLGLYCEROL LIPASE"/>
    <property type="match status" value="1"/>
</dbReference>
<dbReference type="EMBL" id="MECQ01000001">
    <property type="protein sequence ID" value="ODV56899.1"/>
    <property type="molecule type" value="Genomic_DNA"/>
</dbReference>
<evidence type="ECO:0000256" key="1">
    <source>
        <dbReference type="SAM" id="Phobius"/>
    </source>
</evidence>
<dbReference type="RefSeq" id="WP_069481874.1">
    <property type="nucleotide sequence ID" value="NZ_KV766182.1"/>
</dbReference>
<organism evidence="3 4">
    <name type="scientific">Lysinibacillus fusiformis</name>
    <dbReference type="NCBI Taxonomy" id="28031"/>
    <lineage>
        <taxon>Bacteria</taxon>
        <taxon>Bacillati</taxon>
        <taxon>Bacillota</taxon>
        <taxon>Bacilli</taxon>
        <taxon>Bacillales</taxon>
        <taxon>Bacillaceae</taxon>
        <taxon>Lysinibacillus</taxon>
    </lineage>
</organism>
<reference evidence="3 4" key="1">
    <citation type="submission" date="2016-09" db="EMBL/GenBank/DDBJ databases">
        <title>Draft genome sequence of the soil isolate, Lysinibacillus fusiformis M5, a potential hypoxanthine producer.</title>
        <authorList>
            <person name="Gallegos-Monterrosa R."/>
            <person name="Maroti G."/>
            <person name="Balint B."/>
            <person name="Kovacs A.T."/>
        </authorList>
    </citation>
    <scope>NUCLEOTIDE SEQUENCE [LARGE SCALE GENOMIC DNA]</scope>
    <source>
        <strain evidence="3 4">M5</strain>
    </source>
</reference>
<feature type="transmembrane region" description="Helical" evidence="1">
    <location>
        <begin position="95"/>
        <end position="115"/>
    </location>
</feature>
<protein>
    <recommendedName>
        <fullName evidence="2">AB hydrolase-1 domain-containing protein</fullName>
    </recommendedName>
</protein>
<dbReference type="OrthoDB" id="9776853at2"/>
<keyword evidence="1" id="KW-0472">Membrane</keyword>
<dbReference type="Gene3D" id="3.40.50.1820">
    <property type="entry name" value="alpha/beta hydrolase"/>
    <property type="match status" value="1"/>
</dbReference>
<dbReference type="Pfam" id="PF12697">
    <property type="entry name" value="Abhydrolase_6"/>
    <property type="match status" value="1"/>
</dbReference>
<feature type="domain" description="AB hydrolase-1" evidence="2">
    <location>
        <begin position="16"/>
        <end position="232"/>
    </location>
</feature>
<dbReference type="InterPro" id="IPR029058">
    <property type="entry name" value="AB_hydrolase_fold"/>
</dbReference>
<sequence>MQYKEYGYIDGPVMMFLHGGGVGGWMWEQQVQHFSNYHCVVPELVPDHSFSIEQCAQQLVQLLEEKANGKQVIVIGFSLGAQIAIQMLSIKPSLIHVSIINSALVIPSPTIAWMIRPFLRLTFPLIKNKAFAKLQAKTLYINDRYFDRYYHDSAKMTYDALIQVLQENMTFSIPRNFHNALGHILITVGNQEKKVMKKSAQALVQSHPNAKGIILNNIGHGVSLAQPAFFNRFVDNWIKEGLLPVGTVIQ</sequence>
<dbReference type="Proteomes" id="UP000094784">
    <property type="component" value="Unassembled WGS sequence"/>
</dbReference>